<name>A0ABV4F9L2_BRAEL</name>
<gene>
    <name evidence="1" type="ORF">ABIF29_006955</name>
</gene>
<keyword evidence="2" id="KW-1185">Reference proteome</keyword>
<sequence length="101" mass="11158">MNSLLTLTHSGIADQSTATPFWHFVTHLSVKTMAKEFSAATAAGHCSGENRALLQRRLEHLLPKTKENGKVRGPHPSLPYEELSALEAELARQNMHQRADA</sequence>
<protein>
    <submittedName>
        <fullName evidence="1">Uncharacterized protein</fullName>
    </submittedName>
</protein>
<dbReference type="Proteomes" id="UP001565471">
    <property type="component" value="Unassembled WGS sequence"/>
</dbReference>
<evidence type="ECO:0000313" key="2">
    <source>
        <dbReference type="Proteomes" id="UP001565471"/>
    </source>
</evidence>
<dbReference type="EMBL" id="JBGBZA010000002">
    <property type="protein sequence ID" value="MEY9320156.1"/>
    <property type="molecule type" value="Genomic_DNA"/>
</dbReference>
<dbReference type="GeneID" id="92951916"/>
<organism evidence="1 2">
    <name type="scientific">Bradyrhizobium elkanii</name>
    <dbReference type="NCBI Taxonomy" id="29448"/>
    <lineage>
        <taxon>Bacteria</taxon>
        <taxon>Pseudomonadati</taxon>
        <taxon>Pseudomonadota</taxon>
        <taxon>Alphaproteobacteria</taxon>
        <taxon>Hyphomicrobiales</taxon>
        <taxon>Nitrobacteraceae</taxon>
        <taxon>Bradyrhizobium</taxon>
    </lineage>
</organism>
<comment type="caution">
    <text evidence="1">The sequence shown here is derived from an EMBL/GenBank/DDBJ whole genome shotgun (WGS) entry which is preliminary data.</text>
</comment>
<evidence type="ECO:0000313" key="1">
    <source>
        <dbReference type="EMBL" id="MEY9320156.1"/>
    </source>
</evidence>
<accession>A0ABV4F9L2</accession>
<reference evidence="1 2" key="1">
    <citation type="submission" date="2024-07" db="EMBL/GenBank/DDBJ databases">
        <title>Genomic Encyclopedia of Type Strains, Phase V (KMG-V): Genome sequencing to study the core and pangenomes of soil and plant-associated prokaryotes.</title>
        <authorList>
            <person name="Whitman W."/>
        </authorList>
    </citation>
    <scope>NUCLEOTIDE SEQUENCE [LARGE SCALE GENOMIC DNA]</scope>
    <source>
        <strain evidence="1 2">USDA 415</strain>
    </source>
</reference>
<dbReference type="RefSeq" id="WP_016844221.1">
    <property type="nucleotide sequence ID" value="NZ_BJNL01000034.1"/>
</dbReference>
<proteinExistence type="predicted"/>